<dbReference type="InterPro" id="IPR009003">
    <property type="entry name" value="Peptidase_S1_PA"/>
</dbReference>
<evidence type="ECO:0000313" key="4">
    <source>
        <dbReference type="RefSeq" id="XP_065669877.1"/>
    </source>
</evidence>
<dbReference type="Pfam" id="PF00089">
    <property type="entry name" value="Trypsin"/>
    <property type="match status" value="1"/>
</dbReference>
<dbReference type="CDD" id="cd00190">
    <property type="entry name" value="Tryp_SPc"/>
    <property type="match status" value="1"/>
</dbReference>
<gene>
    <name evidence="4" type="primary">LOC100207175</name>
</gene>
<keyword evidence="4" id="KW-0378">Hydrolase</keyword>
<dbReference type="PROSITE" id="PS00134">
    <property type="entry name" value="TRYPSIN_HIS"/>
    <property type="match status" value="1"/>
</dbReference>
<evidence type="ECO:0000259" key="2">
    <source>
        <dbReference type="PROSITE" id="PS50240"/>
    </source>
</evidence>
<sequence length="343" mass="38326">MIYLIIFIFKQFVCWEIHRHSNIPLRFSWKEKCITIASITPNPCSSEVFLQYCTNLCLESTSYTSTLKCKNIHSKENDIIRRISGGENSVQGQWPWHVSLRINDKQWCSGSLITEKYVLTAAHCFANYTSVNAADWLVLTGDHLLSTKDLNEVSHKVKKIIIHDKFESNEFIKGNGGLYYVGTSDIALLELETPIHLLSQLNLYQDSGFLCLPDSDASSASSAHVGDKCHIIGWGHLTFNGNDQAEILQHASVPIVSNAICNDPIAYNHTINAKHLLCAGFTEGKIDACNYDSGGALACNKKGFWFATGIISSGFECARPHSYGLYTNVATHRNWLIETMLKN</sequence>
<dbReference type="InterPro" id="IPR001314">
    <property type="entry name" value="Peptidase_S1A"/>
</dbReference>
<dbReference type="Gene3D" id="2.40.10.10">
    <property type="entry name" value="Trypsin-like serine proteases"/>
    <property type="match status" value="1"/>
</dbReference>
<dbReference type="PANTHER" id="PTHR24252:SF7">
    <property type="entry name" value="HYALIN"/>
    <property type="match status" value="1"/>
</dbReference>
<keyword evidence="4" id="KW-0645">Protease</keyword>
<dbReference type="SMART" id="SM00020">
    <property type="entry name" value="Tryp_SPc"/>
    <property type="match status" value="1"/>
</dbReference>
<dbReference type="GeneID" id="100207175"/>
<dbReference type="Proteomes" id="UP001652625">
    <property type="component" value="Chromosome 12"/>
</dbReference>
<keyword evidence="1" id="KW-1015">Disulfide bond</keyword>
<dbReference type="InterPro" id="IPR043504">
    <property type="entry name" value="Peptidase_S1_PA_chymotrypsin"/>
</dbReference>
<dbReference type="SUPFAM" id="SSF50494">
    <property type="entry name" value="Trypsin-like serine proteases"/>
    <property type="match status" value="1"/>
</dbReference>
<organism evidence="3 4">
    <name type="scientific">Hydra vulgaris</name>
    <name type="common">Hydra</name>
    <name type="synonym">Hydra attenuata</name>
    <dbReference type="NCBI Taxonomy" id="6087"/>
    <lineage>
        <taxon>Eukaryota</taxon>
        <taxon>Metazoa</taxon>
        <taxon>Cnidaria</taxon>
        <taxon>Hydrozoa</taxon>
        <taxon>Hydroidolina</taxon>
        <taxon>Anthoathecata</taxon>
        <taxon>Aplanulata</taxon>
        <taxon>Hydridae</taxon>
        <taxon>Hydra</taxon>
    </lineage>
</organism>
<feature type="domain" description="Peptidase S1" evidence="2">
    <location>
        <begin position="83"/>
        <end position="341"/>
    </location>
</feature>
<protein>
    <submittedName>
        <fullName evidence="4">Serine protease 27 isoform X3</fullName>
    </submittedName>
</protein>
<dbReference type="GO" id="GO:0006508">
    <property type="term" value="P:proteolysis"/>
    <property type="evidence" value="ECO:0007669"/>
    <property type="project" value="UniProtKB-KW"/>
</dbReference>
<dbReference type="PRINTS" id="PR00722">
    <property type="entry name" value="CHYMOTRYPSIN"/>
</dbReference>
<dbReference type="RefSeq" id="XP_065669877.1">
    <property type="nucleotide sequence ID" value="XM_065813805.1"/>
</dbReference>
<keyword evidence="3" id="KW-1185">Reference proteome</keyword>
<dbReference type="PROSITE" id="PS50240">
    <property type="entry name" value="TRYPSIN_DOM"/>
    <property type="match status" value="1"/>
</dbReference>
<dbReference type="InterPro" id="IPR001254">
    <property type="entry name" value="Trypsin_dom"/>
</dbReference>
<dbReference type="InterPro" id="IPR018114">
    <property type="entry name" value="TRYPSIN_HIS"/>
</dbReference>
<name>A0ABM4D6E9_HYDVU</name>
<accession>A0ABM4D6E9</accession>
<dbReference type="PANTHER" id="PTHR24252">
    <property type="entry name" value="ACROSIN-RELATED"/>
    <property type="match status" value="1"/>
</dbReference>
<evidence type="ECO:0000256" key="1">
    <source>
        <dbReference type="ARBA" id="ARBA00023157"/>
    </source>
</evidence>
<dbReference type="GO" id="GO:0008233">
    <property type="term" value="F:peptidase activity"/>
    <property type="evidence" value="ECO:0007669"/>
    <property type="project" value="UniProtKB-KW"/>
</dbReference>
<reference evidence="4" key="1">
    <citation type="submission" date="2025-08" db="UniProtKB">
        <authorList>
            <consortium name="RefSeq"/>
        </authorList>
    </citation>
    <scope>IDENTIFICATION</scope>
</reference>
<evidence type="ECO:0000313" key="3">
    <source>
        <dbReference type="Proteomes" id="UP001652625"/>
    </source>
</evidence>
<proteinExistence type="predicted"/>